<gene>
    <name evidence="2" type="ORF">H6A60_04260</name>
</gene>
<proteinExistence type="predicted"/>
<evidence type="ECO:0000313" key="2">
    <source>
        <dbReference type="EMBL" id="MBM6703701.1"/>
    </source>
</evidence>
<feature type="compositionally biased region" description="Basic and acidic residues" evidence="1">
    <location>
        <begin position="16"/>
        <end position="30"/>
    </location>
</feature>
<evidence type="ECO:0000313" key="3">
    <source>
        <dbReference type="Proteomes" id="UP000715095"/>
    </source>
</evidence>
<comment type="caution">
    <text evidence="2">The sequence shown here is derived from an EMBL/GenBank/DDBJ whole genome shotgun (WGS) entry which is preliminary data.</text>
</comment>
<dbReference type="EMBL" id="JACJJC010000004">
    <property type="protein sequence ID" value="MBM6703701.1"/>
    <property type="molecule type" value="Genomic_DNA"/>
</dbReference>
<organism evidence="2 3">
    <name type="scientific">Sutterella massiliensis</name>
    <dbReference type="NCBI Taxonomy" id="1816689"/>
    <lineage>
        <taxon>Bacteria</taxon>
        <taxon>Pseudomonadati</taxon>
        <taxon>Pseudomonadota</taxon>
        <taxon>Betaproteobacteria</taxon>
        <taxon>Burkholderiales</taxon>
        <taxon>Sutterellaceae</taxon>
        <taxon>Sutterella</taxon>
    </lineage>
</organism>
<evidence type="ECO:0000256" key="1">
    <source>
        <dbReference type="SAM" id="MobiDB-lite"/>
    </source>
</evidence>
<name>A0ABS2DQT4_9BURK</name>
<sequence>MKLQIAQAGGSVPLMPEKEKRPETPSEYHRRQAKHLFEQGKGYKLVAATLGLSKYTVRDWLRAYKRGTFRVSVSANQLRYSSDARNYVADLRRAGLSWRQISEKTGVSPSTCRNWVKDLGIEEVAKKRLLLSHDDSTFDDLPSLE</sequence>
<keyword evidence="3" id="KW-1185">Reference proteome</keyword>
<accession>A0ABS2DQT4</accession>
<dbReference type="Pfam" id="PF13384">
    <property type="entry name" value="HTH_23"/>
    <property type="match status" value="1"/>
</dbReference>
<dbReference type="Proteomes" id="UP000715095">
    <property type="component" value="Unassembled WGS sequence"/>
</dbReference>
<dbReference type="InterPro" id="IPR009057">
    <property type="entry name" value="Homeodomain-like_sf"/>
</dbReference>
<reference evidence="2 3" key="1">
    <citation type="journal article" date="2021" name="Sci. Rep.">
        <title>The distribution of antibiotic resistance genes in chicken gut microbiota commensals.</title>
        <authorList>
            <person name="Juricova H."/>
            <person name="Matiasovicova J."/>
            <person name="Kubasova T."/>
            <person name="Cejkova D."/>
            <person name="Rychlik I."/>
        </authorList>
    </citation>
    <scope>NUCLEOTIDE SEQUENCE [LARGE SCALE GENOMIC DNA]</scope>
    <source>
        <strain evidence="2 3">An829</strain>
    </source>
</reference>
<feature type="region of interest" description="Disordered" evidence="1">
    <location>
        <begin position="1"/>
        <end position="30"/>
    </location>
</feature>
<dbReference type="SUPFAM" id="SSF46689">
    <property type="entry name" value="Homeodomain-like"/>
    <property type="match status" value="1"/>
</dbReference>
<protein>
    <submittedName>
        <fullName evidence="2">Helix-turn-helix domain-containing protein</fullName>
    </submittedName>
</protein>
<dbReference type="RefSeq" id="WP_205102166.1">
    <property type="nucleotide sequence ID" value="NZ_JACJJC010000004.1"/>
</dbReference>
<dbReference type="InterPro" id="IPR036388">
    <property type="entry name" value="WH-like_DNA-bd_sf"/>
</dbReference>
<dbReference type="Gene3D" id="1.10.10.10">
    <property type="entry name" value="Winged helix-like DNA-binding domain superfamily/Winged helix DNA-binding domain"/>
    <property type="match status" value="1"/>
</dbReference>